<keyword evidence="1" id="KW-1133">Transmembrane helix</keyword>
<dbReference type="PANTHER" id="PTHR40547">
    <property type="entry name" value="SLL0298 PROTEIN"/>
    <property type="match status" value="1"/>
</dbReference>
<dbReference type="EMBL" id="JACTVA010000068">
    <property type="protein sequence ID" value="MBC9209730.1"/>
    <property type="molecule type" value="Genomic_DNA"/>
</dbReference>
<dbReference type="Proteomes" id="UP000626026">
    <property type="component" value="Unassembled WGS sequence"/>
</dbReference>
<feature type="domain" description="DUF2062" evidence="2">
    <location>
        <begin position="16"/>
        <end position="139"/>
    </location>
</feature>
<sequence length="145" mass="15016">MRPRDLFRRAREGWEGLLASPGGRGKVARGIAAGAFAAMLPAFGLHLIIAAGLALALRASLPVAAATCLAIGNPLTHAVLLPLEYAIGRLILPPGLDFLPNSSPAWLLSALPAAEETLVGGLLLALLAGPLAWFLAWRGMGLRKG</sequence>
<comment type="caution">
    <text evidence="3">The sequence shown here is derived from an EMBL/GenBank/DDBJ whole genome shotgun (WGS) entry which is preliminary data.</text>
</comment>
<accession>A0ABR7RSW8</accession>
<gene>
    <name evidence="3" type="ORF">IBL26_23025</name>
</gene>
<proteinExistence type="predicted"/>
<protein>
    <submittedName>
        <fullName evidence="3">DUF2062 domain-containing protein</fullName>
    </submittedName>
</protein>
<dbReference type="RefSeq" id="WP_187786856.1">
    <property type="nucleotide sequence ID" value="NZ_JACTVA010000068.1"/>
</dbReference>
<keyword evidence="4" id="KW-1185">Reference proteome</keyword>
<reference evidence="3 4" key="1">
    <citation type="journal article" date="2013" name="Int. J. Syst. Evol. Microbiol.">
        <title>Roseomonas aerophila sp. nov., isolated from air.</title>
        <authorList>
            <person name="Kim S.J."/>
            <person name="Weon H.Y."/>
            <person name="Ahn J.H."/>
            <person name="Hong S.B."/>
            <person name="Seok S.J."/>
            <person name="Whang K.S."/>
            <person name="Kwon S.W."/>
        </authorList>
    </citation>
    <scope>NUCLEOTIDE SEQUENCE [LARGE SCALE GENOMIC DNA]</scope>
    <source>
        <strain evidence="3 4">NBRC 108923</strain>
    </source>
</reference>
<feature type="transmembrane region" description="Helical" evidence="1">
    <location>
        <begin position="31"/>
        <end position="57"/>
    </location>
</feature>
<dbReference type="PANTHER" id="PTHR40547:SF1">
    <property type="entry name" value="SLL0298 PROTEIN"/>
    <property type="match status" value="1"/>
</dbReference>
<keyword evidence="1" id="KW-0812">Transmembrane</keyword>
<evidence type="ECO:0000313" key="4">
    <source>
        <dbReference type="Proteomes" id="UP000626026"/>
    </source>
</evidence>
<feature type="transmembrane region" description="Helical" evidence="1">
    <location>
        <begin position="118"/>
        <end position="137"/>
    </location>
</feature>
<evidence type="ECO:0000256" key="1">
    <source>
        <dbReference type="SAM" id="Phobius"/>
    </source>
</evidence>
<name>A0ABR7RSW8_9PROT</name>
<evidence type="ECO:0000259" key="2">
    <source>
        <dbReference type="Pfam" id="PF09835"/>
    </source>
</evidence>
<dbReference type="InterPro" id="IPR018639">
    <property type="entry name" value="DUF2062"/>
</dbReference>
<evidence type="ECO:0000313" key="3">
    <source>
        <dbReference type="EMBL" id="MBC9209730.1"/>
    </source>
</evidence>
<dbReference type="Pfam" id="PF09835">
    <property type="entry name" value="DUF2062"/>
    <property type="match status" value="1"/>
</dbReference>
<organism evidence="3 4">
    <name type="scientific">Teichococcus aerophilus</name>
    <dbReference type="NCBI Taxonomy" id="1224513"/>
    <lineage>
        <taxon>Bacteria</taxon>
        <taxon>Pseudomonadati</taxon>
        <taxon>Pseudomonadota</taxon>
        <taxon>Alphaproteobacteria</taxon>
        <taxon>Acetobacterales</taxon>
        <taxon>Roseomonadaceae</taxon>
        <taxon>Roseomonas</taxon>
    </lineage>
</organism>
<keyword evidence="1" id="KW-0472">Membrane</keyword>